<gene>
    <name evidence="1" type="ORF">EDS130_LOCUS36547</name>
</gene>
<evidence type="ECO:0000313" key="1">
    <source>
        <dbReference type="EMBL" id="CAF1408596.1"/>
    </source>
</evidence>
<comment type="caution">
    <text evidence="1">The sequence shown here is derived from an EMBL/GenBank/DDBJ whole genome shotgun (WGS) entry which is preliminary data.</text>
</comment>
<dbReference type="OrthoDB" id="9990711at2759"/>
<dbReference type="AlphaFoldDB" id="A0A815LHZ7"/>
<protein>
    <submittedName>
        <fullName evidence="1">Uncharacterized protein</fullName>
    </submittedName>
</protein>
<dbReference type="Proteomes" id="UP000663852">
    <property type="component" value="Unassembled WGS sequence"/>
</dbReference>
<sequence length="290" mass="33802">MTTDLFKSIYISMRIYTTIIQTKSIPWTSSPEILDALKWALYCSEGYNYVRQTIYYDEFMRNVQLIRECISSADIPIDYLPNAYGYLLHVCLFAIFCRTDNQTRHRELALRIFSSSSSSSSTTANQTCYNNLLNQIRTYINPNRALSHANRCLLEALVTITVHLPKHFDFLFDLLNDLNKFEQICLFIIEIIFKRSDLSSSYDSLISMKMDRVVEILNQASYGAYIILKLLHKNDQAFIKGLKNALAWHTNIFGRFSYVFSNTTYEPTRTLLIDICHDPEIQNVLMNDFF</sequence>
<accession>A0A815LHZ7</accession>
<dbReference type="EMBL" id="CAJNOJ010000342">
    <property type="protein sequence ID" value="CAF1408596.1"/>
    <property type="molecule type" value="Genomic_DNA"/>
</dbReference>
<name>A0A815LHZ7_ADIRI</name>
<proteinExistence type="predicted"/>
<evidence type="ECO:0000313" key="2">
    <source>
        <dbReference type="Proteomes" id="UP000663852"/>
    </source>
</evidence>
<reference evidence="1" key="1">
    <citation type="submission" date="2021-02" db="EMBL/GenBank/DDBJ databases">
        <authorList>
            <person name="Nowell W R."/>
        </authorList>
    </citation>
    <scope>NUCLEOTIDE SEQUENCE</scope>
</reference>
<organism evidence="1 2">
    <name type="scientific">Adineta ricciae</name>
    <name type="common">Rotifer</name>
    <dbReference type="NCBI Taxonomy" id="249248"/>
    <lineage>
        <taxon>Eukaryota</taxon>
        <taxon>Metazoa</taxon>
        <taxon>Spiralia</taxon>
        <taxon>Gnathifera</taxon>
        <taxon>Rotifera</taxon>
        <taxon>Eurotatoria</taxon>
        <taxon>Bdelloidea</taxon>
        <taxon>Adinetida</taxon>
        <taxon>Adinetidae</taxon>
        <taxon>Adineta</taxon>
    </lineage>
</organism>